<evidence type="ECO:0000313" key="2">
    <source>
        <dbReference type="Proteomes" id="UP000746690"/>
    </source>
</evidence>
<organism evidence="1 2">
    <name type="scientific">Flavivirga algicola</name>
    <dbReference type="NCBI Taxonomy" id="2729136"/>
    <lineage>
        <taxon>Bacteria</taxon>
        <taxon>Pseudomonadati</taxon>
        <taxon>Bacteroidota</taxon>
        <taxon>Flavobacteriia</taxon>
        <taxon>Flavobacteriales</taxon>
        <taxon>Flavobacteriaceae</taxon>
        <taxon>Flavivirga</taxon>
    </lineage>
</organism>
<accession>A0ABX1RU64</accession>
<gene>
    <name evidence="1" type="ORF">HHX25_06210</name>
</gene>
<keyword evidence="2" id="KW-1185">Reference proteome</keyword>
<name>A0ABX1RU64_9FLAO</name>
<evidence type="ECO:0000313" key="1">
    <source>
        <dbReference type="EMBL" id="NMH87090.1"/>
    </source>
</evidence>
<reference evidence="1 2" key="1">
    <citation type="submission" date="2020-04" db="EMBL/GenBank/DDBJ databases">
        <title>A Flavivirga sp. nov.</title>
        <authorList>
            <person name="Sun X."/>
        </authorList>
    </citation>
    <scope>NUCLEOTIDE SEQUENCE [LARGE SCALE GENOMIC DNA]</scope>
    <source>
        <strain evidence="1 2">Y03</strain>
    </source>
</reference>
<proteinExistence type="predicted"/>
<protein>
    <submittedName>
        <fullName evidence="1">Uncharacterized protein</fullName>
    </submittedName>
</protein>
<comment type="caution">
    <text evidence="1">The sequence shown here is derived from an EMBL/GenBank/DDBJ whole genome shotgun (WGS) entry which is preliminary data.</text>
</comment>
<sequence>MRNIEDVRIFFEDFAKVEAETETLKWKLSYNEYNANIDKANSFYLHPHIEFMALEGERDEDEIELFGGKSFFSNPYPRLPRKLFKISEYTHKKYGKFWVCYTSFKNHTDNQSLFLTEMLFVIQFEESFKIAASSSWSNYTKDGYGDENYEWKHGFGDRCLHFNFLHKPIDIKRYDQPEDYKIGIETYHANI</sequence>
<dbReference type="Proteomes" id="UP000746690">
    <property type="component" value="Unassembled WGS sequence"/>
</dbReference>
<dbReference type="EMBL" id="JABBHF010000003">
    <property type="protein sequence ID" value="NMH87090.1"/>
    <property type="molecule type" value="Genomic_DNA"/>
</dbReference>
<dbReference type="RefSeq" id="WP_169671303.1">
    <property type="nucleotide sequence ID" value="NZ_JABBHF010000003.1"/>
</dbReference>